<dbReference type="EMBL" id="JAPDMQ010000188">
    <property type="protein sequence ID" value="KAK0531354.1"/>
    <property type="molecule type" value="Genomic_DNA"/>
</dbReference>
<organism evidence="2 3">
    <name type="scientific">Tilletia horrida</name>
    <dbReference type="NCBI Taxonomy" id="155126"/>
    <lineage>
        <taxon>Eukaryota</taxon>
        <taxon>Fungi</taxon>
        <taxon>Dikarya</taxon>
        <taxon>Basidiomycota</taxon>
        <taxon>Ustilaginomycotina</taxon>
        <taxon>Exobasidiomycetes</taxon>
        <taxon>Tilletiales</taxon>
        <taxon>Tilletiaceae</taxon>
        <taxon>Tilletia</taxon>
    </lineage>
</organism>
<comment type="caution">
    <text evidence="2">The sequence shown here is derived from an EMBL/GenBank/DDBJ whole genome shotgun (WGS) entry which is preliminary data.</text>
</comment>
<dbReference type="AlphaFoldDB" id="A0AAN6GBB1"/>
<keyword evidence="3" id="KW-1185">Reference proteome</keyword>
<proteinExistence type="predicted"/>
<accession>A0AAN6GBB1</accession>
<sequence>MSKAASLANRHEDGARQIQPNSFAVFKSASSVGQPPYKKLEARLSRSSSSA</sequence>
<evidence type="ECO:0000313" key="2">
    <source>
        <dbReference type="EMBL" id="KAK0531354.1"/>
    </source>
</evidence>
<feature type="compositionally biased region" description="Polar residues" evidence="1">
    <location>
        <begin position="18"/>
        <end position="33"/>
    </location>
</feature>
<name>A0AAN6GBB1_9BASI</name>
<evidence type="ECO:0000256" key="1">
    <source>
        <dbReference type="SAM" id="MobiDB-lite"/>
    </source>
</evidence>
<protein>
    <submittedName>
        <fullName evidence="2">Uncharacterized protein</fullName>
    </submittedName>
</protein>
<dbReference type="Proteomes" id="UP001176521">
    <property type="component" value="Unassembled WGS sequence"/>
</dbReference>
<feature type="region of interest" description="Disordered" evidence="1">
    <location>
        <begin position="1"/>
        <end position="51"/>
    </location>
</feature>
<evidence type="ECO:0000313" key="3">
    <source>
        <dbReference type="Proteomes" id="UP001176521"/>
    </source>
</evidence>
<reference evidence="2" key="1">
    <citation type="journal article" date="2023" name="PhytoFront">
        <title>Draft Genome Resources of Seven Strains of Tilletia horrida, Causal Agent of Kernel Smut of Rice.</title>
        <authorList>
            <person name="Khanal S."/>
            <person name="Antony Babu S."/>
            <person name="Zhou X.G."/>
        </authorList>
    </citation>
    <scope>NUCLEOTIDE SEQUENCE</scope>
    <source>
        <strain evidence="2">TX3</strain>
    </source>
</reference>
<gene>
    <name evidence="2" type="ORF">OC842_003647</name>
</gene>